<sequence length="106" mass="12019">MKEPNPRLIGHCLLTLTNDGKIFQYLARDGYVEVLGARSLDTKVDEVRQNFVGVYARRDELVDDETNGGPLNKYVVQLNRVEEGVEELSIFEHVVDKRENQAGGEE</sequence>
<name>A0A0F4GWP7_9PEZI</name>
<dbReference type="Proteomes" id="UP000033647">
    <property type="component" value="Unassembled WGS sequence"/>
</dbReference>
<evidence type="ECO:0000313" key="1">
    <source>
        <dbReference type="EMBL" id="KJY01443.1"/>
    </source>
</evidence>
<evidence type="ECO:0000313" key="2">
    <source>
        <dbReference type="Proteomes" id="UP000033647"/>
    </source>
</evidence>
<protein>
    <submittedName>
        <fullName evidence="1">Uncharacterized protein</fullName>
    </submittedName>
</protein>
<dbReference type="OrthoDB" id="47330at2759"/>
<comment type="caution">
    <text evidence="1">The sequence shown here is derived from an EMBL/GenBank/DDBJ whole genome shotgun (WGS) entry which is preliminary data.</text>
</comment>
<accession>A0A0F4GWP7</accession>
<reference evidence="1 2" key="1">
    <citation type="submission" date="2015-03" db="EMBL/GenBank/DDBJ databases">
        <title>RNA-seq based gene annotation and comparative genomics of four Zymoseptoria species reveal species-specific pathogenicity related genes and transposable element activity.</title>
        <authorList>
            <person name="Grandaubert J."/>
            <person name="Bhattacharyya A."/>
            <person name="Stukenbrock E.H."/>
        </authorList>
    </citation>
    <scope>NUCLEOTIDE SEQUENCE [LARGE SCALE GENOMIC DNA]</scope>
    <source>
        <strain evidence="1 2">Zb18110</strain>
    </source>
</reference>
<keyword evidence="2" id="KW-1185">Reference proteome</keyword>
<gene>
    <name evidence="1" type="ORF">TI39_contig290g00006</name>
</gene>
<proteinExistence type="predicted"/>
<dbReference type="AlphaFoldDB" id="A0A0F4GWP7"/>
<organism evidence="1 2">
    <name type="scientific">Zymoseptoria brevis</name>
    <dbReference type="NCBI Taxonomy" id="1047168"/>
    <lineage>
        <taxon>Eukaryota</taxon>
        <taxon>Fungi</taxon>
        <taxon>Dikarya</taxon>
        <taxon>Ascomycota</taxon>
        <taxon>Pezizomycotina</taxon>
        <taxon>Dothideomycetes</taxon>
        <taxon>Dothideomycetidae</taxon>
        <taxon>Mycosphaerellales</taxon>
        <taxon>Mycosphaerellaceae</taxon>
        <taxon>Zymoseptoria</taxon>
    </lineage>
</organism>
<dbReference type="EMBL" id="LAFY01000282">
    <property type="protein sequence ID" value="KJY01443.1"/>
    <property type="molecule type" value="Genomic_DNA"/>
</dbReference>